<sequence>MPEVGGLPPPPLWPFPVAQEIAEVLERRTDVLTSRAGEQRIALRPRPREIVSFRHRLDALGMARAGELARAGFAGDWHVPLWHMALQPGGDLEQGATEIPLDTGLSDFRAGDAAAIAVDGREAAAVTIASVQPDRLILAEPLVLQLPSPTVAARRITIAPIRAGVLTAGVEITRRRQGDGTVTASFLLREAPDLTAPVLPTYLGRPVQTDPSIPRRPLSASLRRTVEYVDNGFGPVVVEPMRDVFERSETITLKAQGPIARHALRRWLWSLRGRQASFWLPTWGRELQLRAAMTQGSVLMRVAPVAALDAYLGRPIMLETPTALRFRTITAAIAEGADHRLTLSSNLGEPVPIATRVHFLTAMRADADRVEIQHGSVASEVTLPVIEVPA</sequence>
<dbReference type="RefSeq" id="WP_310458115.1">
    <property type="nucleotide sequence ID" value="NZ_JAVKPH010000018.1"/>
</dbReference>
<protein>
    <submittedName>
        <fullName evidence="1">Uncharacterized protein</fullName>
    </submittedName>
</protein>
<organism evidence="1 2">
    <name type="scientific">Ruixingdingia sedimenti</name>
    <dbReference type="NCBI Taxonomy" id="3073604"/>
    <lineage>
        <taxon>Bacteria</taxon>
        <taxon>Pseudomonadati</taxon>
        <taxon>Pseudomonadota</taxon>
        <taxon>Alphaproteobacteria</taxon>
        <taxon>Rhodobacterales</taxon>
        <taxon>Paracoccaceae</taxon>
        <taxon>Ruixingdingia</taxon>
    </lineage>
</organism>
<accession>A0ABU1FAL4</accession>
<gene>
    <name evidence="1" type="ORF">RGD00_14865</name>
</gene>
<evidence type="ECO:0000313" key="2">
    <source>
        <dbReference type="Proteomes" id="UP001247754"/>
    </source>
</evidence>
<dbReference type="EMBL" id="JAVKPH010000018">
    <property type="protein sequence ID" value="MDR5653894.1"/>
    <property type="molecule type" value="Genomic_DNA"/>
</dbReference>
<name>A0ABU1FAL4_9RHOB</name>
<comment type="caution">
    <text evidence="1">The sequence shown here is derived from an EMBL/GenBank/DDBJ whole genome shotgun (WGS) entry which is preliminary data.</text>
</comment>
<proteinExistence type="predicted"/>
<dbReference type="Proteomes" id="UP001247754">
    <property type="component" value="Unassembled WGS sequence"/>
</dbReference>
<keyword evidence="2" id="KW-1185">Reference proteome</keyword>
<evidence type="ECO:0000313" key="1">
    <source>
        <dbReference type="EMBL" id="MDR5653894.1"/>
    </source>
</evidence>
<reference evidence="1 2" key="1">
    <citation type="submission" date="2023-09" db="EMBL/GenBank/DDBJ databases">
        <title>Xinfangfangia sedmenti sp. nov., isolated the sedment.</title>
        <authorList>
            <person name="Xu L."/>
        </authorList>
    </citation>
    <scope>NUCLEOTIDE SEQUENCE [LARGE SCALE GENOMIC DNA]</scope>
    <source>
        <strain evidence="1 2">LG-4</strain>
    </source>
</reference>